<dbReference type="AlphaFoldDB" id="A0AAF0J8N7"/>
<sequence length="507" mass="53692">MSGGTLSVSPRVSPPVAGVESWQQPGPDERGSFRRQAPGRIPLSPMRLNPGLLASPSPHISPMVPSAHGSPPLPLANELPDDPAQASQLVQLYAPPLASAWSPGPSPMPRSHSGRMDDSVLFHGPSGGAQRARPPDLPSPILSDQGLHRPLSSPRSPQTLLSPHLRHRGLPKSPEPNIFERDIELCGSPHLRTPQEAIDTSVPTVLEGAADAIVGDSTLEIVAPRDELPTSSPHASPDVRGRRWLKGEPLLRGASQDGLTPRTIRSHGHRRLQSEHTNVITSLPGMPSSPSRFSPSGSRRSTLLTPGTPMSRTDSLAPSMSPSLSIDGAIIPEGQAATVAHSLDGLADVIVHPAPEGQAKPSASPAPLDTMPASTSYFSLPGAAAEEPRPLSKFRYTLLDTPPSTTASPGLERSHSMRNGRPPSFYMGASARQPLTSWRPRSADSSTGESLAPPLVHVSPESNAPDAAAPSTHSSGERKRLSWMAYADLVRDADEQVTDVDPHVHLR</sequence>
<evidence type="ECO:0000313" key="2">
    <source>
        <dbReference type="EMBL" id="WFD28225.1"/>
    </source>
</evidence>
<proteinExistence type="predicted"/>
<feature type="compositionally biased region" description="Polar residues" evidence="1">
    <location>
        <begin position="1"/>
        <end position="10"/>
    </location>
</feature>
<accession>A0AAF0J8N7</accession>
<dbReference type="EMBL" id="CP119897">
    <property type="protein sequence ID" value="WFD28225.1"/>
    <property type="molecule type" value="Genomic_DNA"/>
</dbReference>
<dbReference type="Proteomes" id="UP001213623">
    <property type="component" value="Chromosome 6"/>
</dbReference>
<feature type="region of interest" description="Disordered" evidence="1">
    <location>
        <begin position="280"/>
        <end position="320"/>
    </location>
</feature>
<evidence type="ECO:0000256" key="1">
    <source>
        <dbReference type="SAM" id="MobiDB-lite"/>
    </source>
</evidence>
<reference evidence="2" key="1">
    <citation type="submission" date="2023-03" db="EMBL/GenBank/DDBJ databases">
        <title>Mating type loci evolution in Malassezia.</title>
        <authorList>
            <person name="Coelho M.A."/>
        </authorList>
    </citation>
    <scope>NUCLEOTIDE SEQUENCE</scope>
    <source>
        <strain evidence="2">CBS 9557</strain>
    </source>
</reference>
<feature type="region of interest" description="Disordered" evidence="1">
    <location>
        <begin position="399"/>
        <end position="480"/>
    </location>
</feature>
<evidence type="ECO:0000313" key="3">
    <source>
        <dbReference type="Proteomes" id="UP001213623"/>
    </source>
</evidence>
<feature type="region of interest" description="Disordered" evidence="1">
    <location>
        <begin position="1"/>
        <end position="177"/>
    </location>
</feature>
<protein>
    <submittedName>
        <fullName evidence="2">Uncharacterized protein</fullName>
    </submittedName>
</protein>
<feature type="compositionally biased region" description="Low complexity" evidence="1">
    <location>
        <begin position="288"/>
        <end position="301"/>
    </location>
</feature>
<organism evidence="2 3">
    <name type="scientific">Malassezia nana</name>
    <dbReference type="NCBI Taxonomy" id="180528"/>
    <lineage>
        <taxon>Eukaryota</taxon>
        <taxon>Fungi</taxon>
        <taxon>Dikarya</taxon>
        <taxon>Basidiomycota</taxon>
        <taxon>Ustilaginomycotina</taxon>
        <taxon>Malasseziomycetes</taxon>
        <taxon>Malasseziales</taxon>
        <taxon>Malasseziaceae</taxon>
        <taxon>Malassezia</taxon>
    </lineage>
</organism>
<keyword evidence="3" id="KW-1185">Reference proteome</keyword>
<gene>
    <name evidence="2" type="ORF">MNAN1_003231</name>
</gene>
<feature type="compositionally biased region" description="Polar residues" evidence="1">
    <location>
        <begin position="302"/>
        <end position="320"/>
    </location>
</feature>
<name>A0AAF0J8N7_9BASI</name>